<keyword evidence="7" id="KW-0479">Metal-binding</keyword>
<dbReference type="InterPro" id="IPR015793">
    <property type="entry name" value="Pyrv_Knase_brl"/>
</dbReference>
<evidence type="ECO:0000256" key="11">
    <source>
        <dbReference type="ARBA" id="ARBA00022842"/>
    </source>
</evidence>
<evidence type="ECO:0000256" key="14">
    <source>
        <dbReference type="RuleBase" id="RU000504"/>
    </source>
</evidence>
<dbReference type="PRINTS" id="PR01050">
    <property type="entry name" value="PYRUVTKNASE"/>
</dbReference>
<dbReference type="RefSeq" id="WP_124333422.1">
    <property type="nucleotide sequence ID" value="NZ_BGML01000015.1"/>
</dbReference>
<dbReference type="Gene3D" id="2.40.33.10">
    <property type="entry name" value="PK beta-barrel domain-like"/>
    <property type="match status" value="1"/>
</dbReference>
<dbReference type="SUPFAM" id="SSF51621">
    <property type="entry name" value="Phosphoenolpyruvate/pyruvate domain"/>
    <property type="match status" value="1"/>
</dbReference>
<keyword evidence="6 14" id="KW-0808">Transferase</keyword>
<dbReference type="InterPro" id="IPR015813">
    <property type="entry name" value="Pyrv/PenolPyrv_kinase-like_dom"/>
</dbReference>
<dbReference type="EC" id="2.7.1.40" evidence="4 14"/>
<sequence>MIIVTAGPNLFEKGIVSELCEKGLGAIRIPTSKQPPLEQINKIADELKSNVKILIDLPGAKYRLNNPNNYSVKKGDILTISKNEMIYDFVGQLAVYPKIDFDICVGDIFVIGDGETAFQVIEDNTEQIIVKVEKDAILGPRRGITPECKTINYQVLTENDYQNMSCLSNKTITGIILSFVENAEEIVKIKKYVKDTYNRNVEIYAKVETKKGINNLSNIVSEADYVILARGDLLITAGEEDFPILQEEFLEKMKSFSKKAIIATELAHSVGTNYLMSRSELTFLYLIGKMGYKNLMLASETTVLCDPIEVFEKISHLIDFYANHKK</sequence>
<dbReference type="Proteomes" id="UP000442469">
    <property type="component" value="Unassembled WGS sequence"/>
</dbReference>
<dbReference type="GO" id="GO:0000287">
    <property type="term" value="F:magnesium ion binding"/>
    <property type="evidence" value="ECO:0007669"/>
    <property type="project" value="InterPro"/>
</dbReference>
<dbReference type="InterPro" id="IPR015806">
    <property type="entry name" value="Pyrv_Knase_insert_dom_sf"/>
</dbReference>
<evidence type="ECO:0000256" key="10">
    <source>
        <dbReference type="ARBA" id="ARBA00022840"/>
    </source>
</evidence>
<evidence type="ECO:0000313" key="17">
    <source>
        <dbReference type="Proteomes" id="UP000442469"/>
    </source>
</evidence>
<keyword evidence="13" id="KW-0670">Pyruvate</keyword>
<dbReference type="EMBL" id="WNZZ01000004">
    <property type="protein sequence ID" value="MUG22410.1"/>
    <property type="molecule type" value="Genomic_DNA"/>
</dbReference>
<dbReference type="InterPro" id="IPR001697">
    <property type="entry name" value="Pyr_Knase"/>
</dbReference>
<protein>
    <recommendedName>
        <fullName evidence="5 14">Pyruvate kinase</fullName>
        <ecNumber evidence="4 14">2.7.1.40</ecNumber>
    </recommendedName>
</protein>
<accession>A0A6N8EUI5</accession>
<keyword evidence="11 14" id="KW-0460">Magnesium</keyword>
<dbReference type="GO" id="GO:0005524">
    <property type="term" value="F:ATP binding"/>
    <property type="evidence" value="ECO:0007669"/>
    <property type="project" value="UniProtKB-KW"/>
</dbReference>
<gene>
    <name evidence="16" type="ORF">GNQ08_08285</name>
</gene>
<evidence type="ECO:0000256" key="1">
    <source>
        <dbReference type="ARBA" id="ARBA00001958"/>
    </source>
</evidence>
<evidence type="ECO:0000256" key="7">
    <source>
        <dbReference type="ARBA" id="ARBA00022723"/>
    </source>
</evidence>
<dbReference type="GO" id="GO:0016301">
    <property type="term" value="F:kinase activity"/>
    <property type="evidence" value="ECO:0007669"/>
    <property type="project" value="UniProtKB-KW"/>
</dbReference>
<keyword evidence="10" id="KW-0067">ATP-binding</keyword>
<dbReference type="UniPathway" id="UPA00109">
    <property type="reaction ID" value="UER00188"/>
</dbReference>
<evidence type="ECO:0000256" key="9">
    <source>
        <dbReference type="ARBA" id="ARBA00022777"/>
    </source>
</evidence>
<dbReference type="GO" id="GO:0004743">
    <property type="term" value="F:pyruvate kinase activity"/>
    <property type="evidence" value="ECO:0007669"/>
    <property type="project" value="UniProtKB-EC"/>
</dbReference>
<evidence type="ECO:0000256" key="12">
    <source>
        <dbReference type="ARBA" id="ARBA00023152"/>
    </source>
</evidence>
<organism evidence="16 17">
    <name type="scientific">Paenibacillus macerans</name>
    <name type="common">Bacillus macerans</name>
    <dbReference type="NCBI Taxonomy" id="44252"/>
    <lineage>
        <taxon>Bacteria</taxon>
        <taxon>Bacillati</taxon>
        <taxon>Bacillota</taxon>
        <taxon>Bacilli</taxon>
        <taxon>Bacillales</taxon>
        <taxon>Paenibacillaceae</taxon>
        <taxon>Paenibacillus</taxon>
    </lineage>
</organism>
<comment type="caution">
    <text evidence="16">The sequence shown here is derived from an EMBL/GenBank/DDBJ whole genome shotgun (WGS) entry which is preliminary data.</text>
</comment>
<comment type="catalytic activity">
    <reaction evidence="14">
        <text>pyruvate + ATP = phosphoenolpyruvate + ADP + H(+)</text>
        <dbReference type="Rhea" id="RHEA:18157"/>
        <dbReference type="ChEBI" id="CHEBI:15361"/>
        <dbReference type="ChEBI" id="CHEBI:15378"/>
        <dbReference type="ChEBI" id="CHEBI:30616"/>
        <dbReference type="ChEBI" id="CHEBI:58702"/>
        <dbReference type="ChEBI" id="CHEBI:456216"/>
        <dbReference type="EC" id="2.7.1.40"/>
    </reaction>
</comment>
<dbReference type="InterPro" id="IPR011037">
    <property type="entry name" value="Pyrv_Knase-like_insert_dom_sf"/>
</dbReference>
<evidence type="ECO:0000256" key="2">
    <source>
        <dbReference type="ARBA" id="ARBA00004997"/>
    </source>
</evidence>
<evidence type="ECO:0000256" key="13">
    <source>
        <dbReference type="ARBA" id="ARBA00023317"/>
    </source>
</evidence>
<evidence type="ECO:0000256" key="6">
    <source>
        <dbReference type="ARBA" id="ARBA00022679"/>
    </source>
</evidence>
<dbReference type="SUPFAM" id="SSF50800">
    <property type="entry name" value="PK beta-barrel domain-like"/>
    <property type="match status" value="1"/>
</dbReference>
<evidence type="ECO:0000256" key="4">
    <source>
        <dbReference type="ARBA" id="ARBA00012142"/>
    </source>
</evidence>
<feature type="domain" description="Pyruvate kinase barrel" evidence="15">
    <location>
        <begin position="2"/>
        <end position="301"/>
    </location>
</feature>
<dbReference type="InterPro" id="IPR040442">
    <property type="entry name" value="Pyrv_kinase-like_dom_sf"/>
</dbReference>
<proteinExistence type="inferred from homology"/>
<comment type="pathway">
    <text evidence="2 14">Carbohydrate degradation; glycolysis; pyruvate from D-glyceraldehyde 3-phosphate: step 5/5.</text>
</comment>
<dbReference type="GO" id="GO:0030955">
    <property type="term" value="F:potassium ion binding"/>
    <property type="evidence" value="ECO:0007669"/>
    <property type="project" value="InterPro"/>
</dbReference>
<evidence type="ECO:0000313" key="16">
    <source>
        <dbReference type="EMBL" id="MUG22410.1"/>
    </source>
</evidence>
<dbReference type="Gene3D" id="3.20.20.60">
    <property type="entry name" value="Phosphoenolpyruvate-binding domains"/>
    <property type="match status" value="1"/>
</dbReference>
<evidence type="ECO:0000256" key="3">
    <source>
        <dbReference type="ARBA" id="ARBA00008663"/>
    </source>
</evidence>
<dbReference type="PANTHER" id="PTHR11817">
    <property type="entry name" value="PYRUVATE KINASE"/>
    <property type="match status" value="1"/>
</dbReference>
<reference evidence="16 17" key="1">
    <citation type="submission" date="2019-11" db="EMBL/GenBank/DDBJ databases">
        <title>Draft genome sequences of five Paenibacillus species of dairy origin.</title>
        <authorList>
            <person name="Olajide A.M."/>
            <person name="Chen S."/>
            <person name="Lapointe G."/>
        </authorList>
    </citation>
    <scope>NUCLEOTIDE SEQUENCE [LARGE SCALE GENOMIC DNA]</scope>
    <source>
        <strain evidence="16 17">3CT49</strain>
    </source>
</reference>
<comment type="similarity">
    <text evidence="3 14">Belongs to the pyruvate kinase family.</text>
</comment>
<keyword evidence="8" id="KW-0547">Nucleotide-binding</keyword>
<keyword evidence="12 14" id="KW-0324">Glycolysis</keyword>
<evidence type="ECO:0000256" key="5">
    <source>
        <dbReference type="ARBA" id="ARBA00018587"/>
    </source>
</evidence>
<keyword evidence="9 14" id="KW-0418">Kinase</keyword>
<name>A0A6N8EUI5_PAEMA</name>
<dbReference type="Pfam" id="PF00224">
    <property type="entry name" value="PK"/>
    <property type="match status" value="1"/>
</dbReference>
<evidence type="ECO:0000259" key="15">
    <source>
        <dbReference type="Pfam" id="PF00224"/>
    </source>
</evidence>
<comment type="cofactor">
    <cofactor evidence="1">
        <name>K(+)</name>
        <dbReference type="ChEBI" id="CHEBI:29103"/>
    </cofactor>
</comment>
<evidence type="ECO:0000256" key="8">
    <source>
        <dbReference type="ARBA" id="ARBA00022741"/>
    </source>
</evidence>
<dbReference type="AlphaFoldDB" id="A0A6N8EUI5"/>